<dbReference type="InterPro" id="IPR047746">
    <property type="entry name" value="Dae2/Tae2-like"/>
</dbReference>
<dbReference type="AlphaFoldDB" id="A0A6I2L7Z0"/>
<evidence type="ECO:0000313" key="2">
    <source>
        <dbReference type="Proteomes" id="UP000433309"/>
    </source>
</evidence>
<name>A0A6I2L7Z0_9BURK</name>
<protein>
    <submittedName>
        <fullName evidence="1">BPSL0067 family protein</fullName>
    </submittedName>
</protein>
<dbReference type="EMBL" id="WKJK01000016">
    <property type="protein sequence ID" value="MRW93317.1"/>
    <property type="molecule type" value="Genomic_DNA"/>
</dbReference>
<evidence type="ECO:0000313" key="1">
    <source>
        <dbReference type="EMBL" id="MRW93317.1"/>
    </source>
</evidence>
<dbReference type="RefSeq" id="WP_154381600.1">
    <property type="nucleotide sequence ID" value="NZ_WKJK01000016.1"/>
</dbReference>
<reference evidence="1 2" key="1">
    <citation type="submission" date="2019-11" db="EMBL/GenBank/DDBJ databases">
        <title>Novel species isolated from a subtropical stream in China.</title>
        <authorList>
            <person name="Lu H."/>
        </authorList>
    </citation>
    <scope>NUCLEOTIDE SEQUENCE [LARGE SCALE GENOMIC DNA]</scope>
    <source>
        <strain evidence="1 2">FT80W</strain>
    </source>
</reference>
<sequence>MPYVYSKVDNLEGSSKVGTHQCVVLIQHYTDAGPASGWRQGEAVFGNQMIRKGTAIATFKNGRYPNEKHGNHAAFFLRQAINGIYVMDQWSDKKKPRISARFLESQGTNKDGSFKNPSNNADAFFVIEH</sequence>
<dbReference type="NCBIfam" id="NF033857">
    <property type="entry name" value="BPSL0067_fam"/>
    <property type="match status" value="1"/>
</dbReference>
<gene>
    <name evidence="1" type="ORF">GJ699_25335</name>
</gene>
<accession>A0A6I2L7Z0</accession>
<proteinExistence type="predicted"/>
<keyword evidence="2" id="KW-1185">Reference proteome</keyword>
<dbReference type="Proteomes" id="UP000433309">
    <property type="component" value="Unassembled WGS sequence"/>
</dbReference>
<comment type="caution">
    <text evidence="1">The sequence shown here is derived from an EMBL/GenBank/DDBJ whole genome shotgun (WGS) entry which is preliminary data.</text>
</comment>
<organism evidence="1 2">
    <name type="scientific">Duganella guangzhouensis</name>
    <dbReference type="NCBI Taxonomy" id="2666084"/>
    <lineage>
        <taxon>Bacteria</taxon>
        <taxon>Pseudomonadati</taxon>
        <taxon>Pseudomonadota</taxon>
        <taxon>Betaproteobacteria</taxon>
        <taxon>Burkholderiales</taxon>
        <taxon>Oxalobacteraceae</taxon>
        <taxon>Telluria group</taxon>
        <taxon>Duganella</taxon>
    </lineage>
</organism>